<dbReference type="InterPro" id="IPR036058">
    <property type="entry name" value="Kazal_dom_sf"/>
</dbReference>
<feature type="signal peptide" evidence="1">
    <location>
        <begin position="1"/>
        <end position="19"/>
    </location>
</feature>
<evidence type="ECO:0000256" key="1">
    <source>
        <dbReference type="SAM" id="SignalP"/>
    </source>
</evidence>
<reference evidence="2 3" key="1">
    <citation type="journal article" date="2016" name="Genome Biol. Evol.">
        <title>Gene Family Evolution Reflects Adaptation to Soil Environmental Stressors in the Genome of the Collembolan Orchesella cincta.</title>
        <authorList>
            <person name="Faddeeva-Vakhrusheva A."/>
            <person name="Derks M.F."/>
            <person name="Anvar S.Y."/>
            <person name="Agamennone V."/>
            <person name="Suring W."/>
            <person name="Smit S."/>
            <person name="van Straalen N.M."/>
            <person name="Roelofs D."/>
        </authorList>
    </citation>
    <scope>NUCLEOTIDE SEQUENCE [LARGE SCALE GENOMIC DNA]</scope>
    <source>
        <tissue evidence="2">Mixed pool</tissue>
    </source>
</reference>
<dbReference type="SUPFAM" id="SSF100895">
    <property type="entry name" value="Kazal-type serine protease inhibitors"/>
    <property type="match status" value="1"/>
</dbReference>
<keyword evidence="3" id="KW-1185">Reference proteome</keyword>
<proteinExistence type="predicted"/>
<organism evidence="2 3">
    <name type="scientific">Orchesella cincta</name>
    <name type="common">Springtail</name>
    <name type="synonym">Podura cincta</name>
    <dbReference type="NCBI Taxonomy" id="48709"/>
    <lineage>
        <taxon>Eukaryota</taxon>
        <taxon>Metazoa</taxon>
        <taxon>Ecdysozoa</taxon>
        <taxon>Arthropoda</taxon>
        <taxon>Hexapoda</taxon>
        <taxon>Collembola</taxon>
        <taxon>Entomobryomorpha</taxon>
        <taxon>Entomobryoidea</taxon>
        <taxon>Orchesellidae</taxon>
        <taxon>Orchesellinae</taxon>
        <taxon>Orchesella</taxon>
    </lineage>
</organism>
<keyword evidence="1" id="KW-0732">Signal</keyword>
<gene>
    <name evidence="2" type="ORF">Ocin01_13758</name>
</gene>
<name>A0A1D2MJ09_ORCCI</name>
<evidence type="ECO:0000313" key="2">
    <source>
        <dbReference type="EMBL" id="ODM92911.1"/>
    </source>
</evidence>
<dbReference type="Proteomes" id="UP000094527">
    <property type="component" value="Unassembled WGS sequence"/>
</dbReference>
<sequence length="147" mass="16707">MFSFPLNIALAFGVTATVASVVFEDNSQASSLVMQGSLVKVNQFPDMNSVNASITYWDIDDDLEITDKEKNAWKLEILNELLNNINHCTCPKLLGPFVCDNNRKLHSNLCYFKCVQGQSDPAIRPMMILANKVIYFIKRYLHQPYLN</sequence>
<feature type="chain" id="PRO_5008904112" description="Kazal-like domain-containing protein" evidence="1">
    <location>
        <begin position="20"/>
        <end position="147"/>
    </location>
</feature>
<protein>
    <recommendedName>
        <fullName evidence="4">Kazal-like domain-containing protein</fullName>
    </recommendedName>
</protein>
<dbReference type="AlphaFoldDB" id="A0A1D2MJ09"/>
<evidence type="ECO:0000313" key="3">
    <source>
        <dbReference type="Proteomes" id="UP000094527"/>
    </source>
</evidence>
<evidence type="ECO:0008006" key="4">
    <source>
        <dbReference type="Google" id="ProtNLM"/>
    </source>
</evidence>
<comment type="caution">
    <text evidence="2">The sequence shown here is derived from an EMBL/GenBank/DDBJ whole genome shotgun (WGS) entry which is preliminary data.</text>
</comment>
<accession>A0A1D2MJ09</accession>
<dbReference type="EMBL" id="LJIJ01001119">
    <property type="protein sequence ID" value="ODM92911.1"/>
    <property type="molecule type" value="Genomic_DNA"/>
</dbReference>